<dbReference type="Gene3D" id="2.160.20.10">
    <property type="entry name" value="Single-stranded right-handed beta-helix, Pectin lyase-like"/>
    <property type="match status" value="1"/>
</dbReference>
<dbReference type="RefSeq" id="WP_048699652.1">
    <property type="nucleotide sequence ID" value="NZ_HG764815.1"/>
</dbReference>
<accession>W6JZK7</accession>
<dbReference type="STRING" id="1193182.BN11_4090002"/>
<name>W6JZK7_9MICO</name>
<dbReference type="SUPFAM" id="SSF51126">
    <property type="entry name" value="Pectin lyase-like"/>
    <property type="match status" value="1"/>
</dbReference>
<dbReference type="InterPro" id="IPR012334">
    <property type="entry name" value="Pectin_lyas_fold"/>
</dbReference>
<proteinExistence type="predicted"/>
<organism evidence="1 2">
    <name type="scientific">Nostocoides australiense Ben110</name>
    <dbReference type="NCBI Taxonomy" id="1193182"/>
    <lineage>
        <taxon>Bacteria</taxon>
        <taxon>Bacillati</taxon>
        <taxon>Actinomycetota</taxon>
        <taxon>Actinomycetes</taxon>
        <taxon>Micrococcales</taxon>
        <taxon>Intrasporangiaceae</taxon>
        <taxon>Nostocoides</taxon>
    </lineage>
</organism>
<evidence type="ECO:0000313" key="2">
    <source>
        <dbReference type="Proteomes" id="UP000035763"/>
    </source>
</evidence>
<dbReference type="EMBL" id="CAJA01000345">
    <property type="protein sequence ID" value="CCH74236.1"/>
    <property type="molecule type" value="Genomic_DNA"/>
</dbReference>
<dbReference type="AlphaFoldDB" id="W6JZK7"/>
<keyword evidence="2" id="KW-1185">Reference proteome</keyword>
<dbReference type="OrthoDB" id="4839456at2"/>
<dbReference type="Proteomes" id="UP000035763">
    <property type="component" value="Unassembled WGS sequence"/>
</dbReference>
<sequence>MHGGTYVGEIRIKNSGTASAPITVTPAGDGAVTLTSNQSPDSCYSSAPSPRRTIKMLSGADYWTFKGLNIHHGAYLSGKGSGKVFSWHAALVKKKIWQPRRAVPGAGSYNPTAARNAIPYLAKALNTALDPVVGVKFIDNTITGRGIFATLTTSGVVQGNRISKIICGSGPGVWIMNHSNFWTVTGNDVTDIAISRAAHYMQEGIRFGSAANYNKITNNKVHDLQGDGRAFNTDVDSSYNTFEKNFATNVAIGYNDQMAGWNNRWRNNTVTTSRQYGYGYRLMDASLSLPSMSTSTNGVVASGNVALHPARSGAKAMGAGGMMKGTFSGNNFNTFWISKNLTRYWSSYGNTWNGSPAVPK</sequence>
<protein>
    <recommendedName>
        <fullName evidence="3">Right handed beta helix domain-containing protein</fullName>
    </recommendedName>
</protein>
<gene>
    <name evidence="1" type="ORF">BN11_4090002</name>
</gene>
<evidence type="ECO:0000313" key="1">
    <source>
        <dbReference type="EMBL" id="CCH74236.1"/>
    </source>
</evidence>
<dbReference type="InterPro" id="IPR011050">
    <property type="entry name" value="Pectin_lyase_fold/virulence"/>
</dbReference>
<evidence type="ECO:0008006" key="3">
    <source>
        <dbReference type="Google" id="ProtNLM"/>
    </source>
</evidence>
<comment type="caution">
    <text evidence="1">The sequence shown here is derived from an EMBL/GenBank/DDBJ whole genome shotgun (WGS) entry which is preliminary data.</text>
</comment>
<reference evidence="1 2" key="1">
    <citation type="journal article" date="2013" name="ISME J.">
        <title>A metabolic model for members of the genus Tetrasphaera involved in enhanced biological phosphorus removal.</title>
        <authorList>
            <person name="Kristiansen R."/>
            <person name="Nguyen H.T.T."/>
            <person name="Saunders A.M."/>
            <person name="Nielsen J.L."/>
            <person name="Wimmer R."/>
            <person name="Le V.Q."/>
            <person name="McIlroy S.J."/>
            <person name="Petrovski S."/>
            <person name="Seviour R.J."/>
            <person name="Calteau A."/>
            <person name="Nielsen K.L."/>
            <person name="Nielsen P.H."/>
        </authorList>
    </citation>
    <scope>NUCLEOTIDE SEQUENCE [LARGE SCALE GENOMIC DNA]</scope>
    <source>
        <strain evidence="1 2">Ben110</strain>
    </source>
</reference>